<name>A0A163JH48_ABSGL</name>
<sequence length="106" mass="12022">WGVPGHAVQFSGHIIKLAKDFIQQGHQLEKSFQKQTKNLRTDISDPAWGGPGHAVRFSGHITKQANDFIQQGHQLEKGFQKQTKNLRTDISDPAVFATLEFYRHDL</sequence>
<dbReference type="AlphaFoldDB" id="A0A163JH48"/>
<keyword evidence="2" id="KW-1185">Reference proteome</keyword>
<evidence type="ECO:0000313" key="1">
    <source>
        <dbReference type="EMBL" id="SAL99333.1"/>
    </source>
</evidence>
<feature type="non-terminal residue" evidence="1">
    <location>
        <position position="1"/>
    </location>
</feature>
<reference evidence="1" key="1">
    <citation type="submission" date="2016-04" db="EMBL/GenBank/DDBJ databases">
        <authorList>
            <person name="Evans L.H."/>
            <person name="Alamgir A."/>
            <person name="Owens N."/>
            <person name="Weber N.D."/>
            <person name="Virtaneva K."/>
            <person name="Barbian K."/>
            <person name="Babar A."/>
            <person name="Rosenke K."/>
        </authorList>
    </citation>
    <scope>NUCLEOTIDE SEQUENCE [LARGE SCALE GENOMIC DNA]</scope>
    <source>
        <strain evidence="1">CBS 101.48</strain>
    </source>
</reference>
<accession>A0A163JH48</accession>
<protein>
    <submittedName>
        <fullName evidence="1">Uncharacterized protein</fullName>
    </submittedName>
</protein>
<proteinExistence type="predicted"/>
<evidence type="ECO:0000313" key="2">
    <source>
        <dbReference type="Proteomes" id="UP000078561"/>
    </source>
</evidence>
<dbReference type="InParanoid" id="A0A163JH48"/>
<gene>
    <name evidence="1" type="primary">ABSGL_04941.1 scaffold 6228</name>
</gene>
<dbReference type="EMBL" id="LT552675">
    <property type="protein sequence ID" value="SAL99333.1"/>
    <property type="molecule type" value="Genomic_DNA"/>
</dbReference>
<organism evidence="1">
    <name type="scientific">Absidia glauca</name>
    <name type="common">Pin mould</name>
    <dbReference type="NCBI Taxonomy" id="4829"/>
    <lineage>
        <taxon>Eukaryota</taxon>
        <taxon>Fungi</taxon>
        <taxon>Fungi incertae sedis</taxon>
        <taxon>Mucoromycota</taxon>
        <taxon>Mucoromycotina</taxon>
        <taxon>Mucoromycetes</taxon>
        <taxon>Mucorales</taxon>
        <taxon>Cunninghamellaceae</taxon>
        <taxon>Absidia</taxon>
    </lineage>
</organism>
<dbReference type="Gene3D" id="1.20.58.90">
    <property type="match status" value="1"/>
</dbReference>
<dbReference type="Proteomes" id="UP000078561">
    <property type="component" value="Unassembled WGS sequence"/>
</dbReference>